<evidence type="ECO:0000313" key="6">
    <source>
        <dbReference type="EMBL" id="KAF2098685.1"/>
    </source>
</evidence>
<dbReference type="SUPFAM" id="SSF49764">
    <property type="entry name" value="HSP20-like chaperones"/>
    <property type="match status" value="1"/>
</dbReference>
<name>A0A9P4IG56_9PEZI</name>
<dbReference type="CDD" id="cd06464">
    <property type="entry name" value="ACD_sHsps-like"/>
    <property type="match status" value="1"/>
</dbReference>
<feature type="region of interest" description="Disordered" evidence="4">
    <location>
        <begin position="96"/>
        <end position="118"/>
    </location>
</feature>
<gene>
    <name evidence="6" type="ORF">NA57DRAFT_56332</name>
</gene>
<evidence type="ECO:0000256" key="3">
    <source>
        <dbReference type="RuleBase" id="RU003616"/>
    </source>
</evidence>
<protein>
    <submittedName>
        <fullName evidence="6">HSP20-like chaperone</fullName>
    </submittedName>
</protein>
<comment type="similarity">
    <text evidence="2 3">Belongs to the small heat shock protein (HSP20) family.</text>
</comment>
<keyword evidence="1" id="KW-0346">Stress response</keyword>
<evidence type="ECO:0000256" key="4">
    <source>
        <dbReference type="SAM" id="MobiDB-lite"/>
    </source>
</evidence>
<dbReference type="PANTHER" id="PTHR11527">
    <property type="entry name" value="HEAT-SHOCK PROTEIN 20 FAMILY MEMBER"/>
    <property type="match status" value="1"/>
</dbReference>
<dbReference type="InterPro" id="IPR031107">
    <property type="entry name" value="Small_HSP"/>
</dbReference>
<dbReference type="EMBL" id="ML978126">
    <property type="protein sequence ID" value="KAF2098685.1"/>
    <property type="molecule type" value="Genomic_DNA"/>
</dbReference>
<dbReference type="Gene3D" id="2.60.40.790">
    <property type="match status" value="1"/>
</dbReference>
<evidence type="ECO:0000256" key="1">
    <source>
        <dbReference type="ARBA" id="ARBA00023016"/>
    </source>
</evidence>
<sequence>MNWYPVYYAPPPYTITSVHKSFPEHHHALEHARHSLAHGIHNAFTPPNQIPAPRADIRETLHNYYVDVELPGVQSQEHLKVKWLSGSTLIVEATKERSEIKEAPEAGAEAPKEGEPETAVHQLVREREIGTLVRAFEFPVAVDREKLKAKLSSGLLSLVVPKAEEAKVEHKDVEVDHATA</sequence>
<dbReference type="InterPro" id="IPR002068">
    <property type="entry name" value="A-crystallin/Hsp20_dom"/>
</dbReference>
<dbReference type="PROSITE" id="PS01031">
    <property type="entry name" value="SHSP"/>
    <property type="match status" value="1"/>
</dbReference>
<comment type="caution">
    <text evidence="6">The sequence shown here is derived from an EMBL/GenBank/DDBJ whole genome shotgun (WGS) entry which is preliminary data.</text>
</comment>
<dbReference type="OrthoDB" id="1431247at2759"/>
<accession>A0A9P4IG56</accession>
<keyword evidence="7" id="KW-1185">Reference proteome</keyword>
<dbReference type="AlphaFoldDB" id="A0A9P4IG56"/>
<dbReference type="Proteomes" id="UP000799772">
    <property type="component" value="Unassembled WGS sequence"/>
</dbReference>
<proteinExistence type="inferred from homology"/>
<dbReference type="InterPro" id="IPR008978">
    <property type="entry name" value="HSP20-like_chaperone"/>
</dbReference>
<feature type="compositionally biased region" description="Basic and acidic residues" evidence="4">
    <location>
        <begin position="96"/>
        <end position="115"/>
    </location>
</feature>
<evidence type="ECO:0000313" key="7">
    <source>
        <dbReference type="Proteomes" id="UP000799772"/>
    </source>
</evidence>
<feature type="domain" description="SHSP" evidence="5">
    <location>
        <begin position="45"/>
        <end position="178"/>
    </location>
</feature>
<evidence type="ECO:0000256" key="2">
    <source>
        <dbReference type="PROSITE-ProRule" id="PRU00285"/>
    </source>
</evidence>
<evidence type="ECO:0000259" key="5">
    <source>
        <dbReference type="PROSITE" id="PS01031"/>
    </source>
</evidence>
<dbReference type="Pfam" id="PF00011">
    <property type="entry name" value="HSP20"/>
    <property type="match status" value="1"/>
</dbReference>
<reference evidence="6" key="1">
    <citation type="journal article" date="2020" name="Stud. Mycol.">
        <title>101 Dothideomycetes genomes: a test case for predicting lifestyles and emergence of pathogens.</title>
        <authorList>
            <person name="Haridas S."/>
            <person name="Albert R."/>
            <person name="Binder M."/>
            <person name="Bloem J."/>
            <person name="Labutti K."/>
            <person name="Salamov A."/>
            <person name="Andreopoulos B."/>
            <person name="Baker S."/>
            <person name="Barry K."/>
            <person name="Bills G."/>
            <person name="Bluhm B."/>
            <person name="Cannon C."/>
            <person name="Castanera R."/>
            <person name="Culley D."/>
            <person name="Daum C."/>
            <person name="Ezra D."/>
            <person name="Gonzalez J."/>
            <person name="Henrissat B."/>
            <person name="Kuo A."/>
            <person name="Liang C."/>
            <person name="Lipzen A."/>
            <person name="Lutzoni F."/>
            <person name="Magnuson J."/>
            <person name="Mondo S."/>
            <person name="Nolan M."/>
            <person name="Ohm R."/>
            <person name="Pangilinan J."/>
            <person name="Park H.-J."/>
            <person name="Ramirez L."/>
            <person name="Alfaro M."/>
            <person name="Sun H."/>
            <person name="Tritt A."/>
            <person name="Yoshinaga Y."/>
            <person name="Zwiers L.-H."/>
            <person name="Turgeon B."/>
            <person name="Goodwin S."/>
            <person name="Spatafora J."/>
            <person name="Crous P."/>
            <person name="Grigoriev I."/>
        </authorList>
    </citation>
    <scope>NUCLEOTIDE SEQUENCE</scope>
    <source>
        <strain evidence="6">CBS 133067</strain>
    </source>
</reference>
<organism evidence="6 7">
    <name type="scientific">Rhizodiscina lignyota</name>
    <dbReference type="NCBI Taxonomy" id="1504668"/>
    <lineage>
        <taxon>Eukaryota</taxon>
        <taxon>Fungi</taxon>
        <taxon>Dikarya</taxon>
        <taxon>Ascomycota</taxon>
        <taxon>Pezizomycotina</taxon>
        <taxon>Dothideomycetes</taxon>
        <taxon>Pleosporomycetidae</taxon>
        <taxon>Aulographales</taxon>
        <taxon>Rhizodiscinaceae</taxon>
        <taxon>Rhizodiscina</taxon>
    </lineage>
</organism>